<dbReference type="Proteomes" id="UP000275408">
    <property type="component" value="Unassembled WGS sequence"/>
</dbReference>
<name>A0A3M6V121_POCDA</name>
<dbReference type="Gene3D" id="3.20.20.220">
    <property type="match status" value="1"/>
</dbReference>
<protein>
    <submittedName>
        <fullName evidence="1">Uncharacterized protein</fullName>
    </submittedName>
</protein>
<keyword evidence="2" id="KW-1185">Reference proteome</keyword>
<sequence length="89" mass="9950">MYSQFVAGETLPAIQNTIKELRECGIGTMLCIPNEEDLSIDYDNFRDREPMFDRNANAILDCIEKTVDSVIQPRTSCPVSLTNQQAPGP</sequence>
<dbReference type="OrthoDB" id="5464at2759"/>
<evidence type="ECO:0000313" key="2">
    <source>
        <dbReference type="Proteomes" id="UP000275408"/>
    </source>
</evidence>
<dbReference type="AlphaFoldDB" id="A0A3M6V121"/>
<comment type="caution">
    <text evidence="1">The sequence shown here is derived from an EMBL/GenBank/DDBJ whole genome shotgun (WGS) entry which is preliminary data.</text>
</comment>
<evidence type="ECO:0000313" key="1">
    <source>
        <dbReference type="EMBL" id="RMX59633.1"/>
    </source>
</evidence>
<reference evidence="1 2" key="1">
    <citation type="journal article" date="2018" name="Sci. Rep.">
        <title>Comparative analysis of the Pocillopora damicornis genome highlights role of immune system in coral evolution.</title>
        <authorList>
            <person name="Cunning R."/>
            <person name="Bay R.A."/>
            <person name="Gillette P."/>
            <person name="Baker A.C."/>
            <person name="Traylor-Knowles N."/>
        </authorList>
    </citation>
    <scope>NUCLEOTIDE SEQUENCE [LARGE SCALE GENOMIC DNA]</scope>
    <source>
        <strain evidence="1">RSMAS</strain>
        <tissue evidence="1">Whole animal</tissue>
    </source>
</reference>
<dbReference type="EMBL" id="RCHS01000299">
    <property type="protein sequence ID" value="RMX59633.1"/>
    <property type="molecule type" value="Genomic_DNA"/>
</dbReference>
<organism evidence="1 2">
    <name type="scientific">Pocillopora damicornis</name>
    <name type="common">Cauliflower coral</name>
    <name type="synonym">Millepora damicornis</name>
    <dbReference type="NCBI Taxonomy" id="46731"/>
    <lineage>
        <taxon>Eukaryota</taxon>
        <taxon>Metazoa</taxon>
        <taxon>Cnidaria</taxon>
        <taxon>Anthozoa</taxon>
        <taxon>Hexacorallia</taxon>
        <taxon>Scleractinia</taxon>
        <taxon>Astrocoeniina</taxon>
        <taxon>Pocilloporidae</taxon>
        <taxon>Pocillopora</taxon>
    </lineage>
</organism>
<accession>A0A3M6V121</accession>
<proteinExistence type="predicted"/>
<gene>
    <name evidence="1" type="ORF">pdam_00010481</name>
</gene>